<proteinExistence type="predicted"/>
<dbReference type="Proteomes" id="UP001060018">
    <property type="component" value="Chromosome"/>
</dbReference>
<dbReference type="EMBL" id="CP102487">
    <property type="protein sequence ID" value="UUX60376.1"/>
    <property type="molecule type" value="Genomic_DNA"/>
</dbReference>
<sequence>MISTRVTDFRLLAVADGVADGVSDGVADGSTGAGVANVGSGFSEGTVAESGVPDALAVGSASRKVSSAVGIGISGSSELDVL</sequence>
<dbReference type="AlphaFoldDB" id="A0AA94XYT5"/>
<gene>
    <name evidence="1" type="ORF">NUH22_07135</name>
</gene>
<organism evidence="1 2">
    <name type="scientific">Glutamicibacter halophytocola</name>
    <dbReference type="NCBI Taxonomy" id="1933880"/>
    <lineage>
        <taxon>Bacteria</taxon>
        <taxon>Bacillati</taxon>
        <taxon>Actinomycetota</taxon>
        <taxon>Actinomycetes</taxon>
        <taxon>Micrococcales</taxon>
        <taxon>Micrococcaceae</taxon>
        <taxon>Glutamicibacter</taxon>
    </lineage>
</organism>
<protein>
    <submittedName>
        <fullName evidence="1">Uncharacterized protein</fullName>
    </submittedName>
</protein>
<dbReference type="RefSeq" id="WP_257746224.1">
    <property type="nucleotide sequence ID" value="NZ_CP102487.1"/>
</dbReference>
<accession>A0AA94XYT5</accession>
<evidence type="ECO:0000313" key="1">
    <source>
        <dbReference type="EMBL" id="UUX60376.1"/>
    </source>
</evidence>
<reference evidence="1" key="1">
    <citation type="journal article" date="2022" name="Pest Manag. Sci.">
        <title>Glutamicibacter halophytocola-mediated host fitness of potato tuber moth on Solanaceae crops.</title>
        <authorList>
            <person name="Wang W."/>
            <person name="Xiao G."/>
            <person name="Du G."/>
            <person name="Chang L."/>
            <person name="Yang Y."/>
            <person name="Ye J."/>
            <person name="Chen B."/>
        </authorList>
    </citation>
    <scope>NUCLEOTIDE SEQUENCE</scope>
    <source>
        <strain evidence="1">S2</strain>
    </source>
</reference>
<name>A0AA94XYT5_9MICC</name>
<evidence type="ECO:0000313" key="2">
    <source>
        <dbReference type="Proteomes" id="UP001060018"/>
    </source>
</evidence>